<dbReference type="InterPro" id="IPR033985">
    <property type="entry name" value="SusD-like_N"/>
</dbReference>
<dbReference type="Pfam" id="PF14322">
    <property type="entry name" value="SusD-like_3"/>
    <property type="match status" value="1"/>
</dbReference>
<name>A0ABR7C7Z6_9BACE</name>
<sequence>MKIRIYTRRICAIFFLAILSGCTDFLTTEPQDFISPENYYKTEEEVYSALGATYRTLGDLNCYGQQLAYEALIDDLGYWDWKSTPSNMINRAYSWNYTSSQSDIKKIWDNLYSGINRANELLENIDKADMDNGLRETYRNEALFLRAYFHFLLVSNWGDIPLKLTSTTSAEFVNIARTPQEEVLQKVVDDMEDVIASETLVAADKLDHAGRVTQTVAQGILARVYLKMAGAPINKGRDMYEKALFYAQEVEKSTIHRLNESYSQIFINHAQNVYDKDFRECMWEAQFYGNSVTDPGKSTGYSYIGNRIGIESKNEDVIGYGYAYVRARLNFIDLYDDSDVRKERNIATYIYDSKGKKTNVDIFQRCIGKWRREDEVLFPKHKNYTPTNFPILRYADVLLMIAEAENEVNGLTEVAYDAINAVRKRAGIVEYTIENGNRFTTSQKFKQAVMDERARELCFEGLRKFDLVRWGIYVQEMNNAARKADTDSRAGSAREKMTEVAKRITDRYIYFPIPQSELQLNKLMTQNKGW</sequence>
<comment type="caution">
    <text evidence="9">The sequence shown here is derived from an EMBL/GenBank/DDBJ whole genome shotgun (WGS) entry which is preliminary data.</text>
</comment>
<feature type="signal peptide" evidence="6">
    <location>
        <begin position="1"/>
        <end position="26"/>
    </location>
</feature>
<dbReference type="EMBL" id="JACOOE010000001">
    <property type="protein sequence ID" value="MBC5603927.1"/>
    <property type="molecule type" value="Genomic_DNA"/>
</dbReference>
<dbReference type="RefSeq" id="WP_186966550.1">
    <property type="nucleotide sequence ID" value="NZ_JACOOE010000001.1"/>
</dbReference>
<feature type="domain" description="SusD-like N-terminal" evidence="8">
    <location>
        <begin position="86"/>
        <end position="226"/>
    </location>
</feature>
<evidence type="ECO:0000256" key="4">
    <source>
        <dbReference type="ARBA" id="ARBA00023136"/>
    </source>
</evidence>
<evidence type="ECO:0000313" key="10">
    <source>
        <dbReference type="Proteomes" id="UP000600600"/>
    </source>
</evidence>
<dbReference type="Gene3D" id="1.25.40.390">
    <property type="match status" value="1"/>
</dbReference>
<evidence type="ECO:0000259" key="8">
    <source>
        <dbReference type="Pfam" id="PF14322"/>
    </source>
</evidence>
<evidence type="ECO:0000259" key="7">
    <source>
        <dbReference type="Pfam" id="PF07980"/>
    </source>
</evidence>
<dbReference type="Pfam" id="PF07980">
    <property type="entry name" value="SusD_RagB"/>
    <property type="match status" value="1"/>
</dbReference>
<protein>
    <submittedName>
        <fullName evidence="9">RagB/SusD family nutrient uptake outer membrane protein</fullName>
    </submittedName>
</protein>
<feature type="chain" id="PRO_5047014117" evidence="6">
    <location>
        <begin position="27"/>
        <end position="530"/>
    </location>
</feature>
<accession>A0ABR7C7Z6</accession>
<comment type="similarity">
    <text evidence="2">Belongs to the SusD family.</text>
</comment>
<organism evidence="9 10">
    <name type="scientific">Bacteroides difficilis</name>
    <dbReference type="NCBI Taxonomy" id="2763021"/>
    <lineage>
        <taxon>Bacteria</taxon>
        <taxon>Pseudomonadati</taxon>
        <taxon>Bacteroidota</taxon>
        <taxon>Bacteroidia</taxon>
        <taxon>Bacteroidales</taxon>
        <taxon>Bacteroidaceae</taxon>
        <taxon>Bacteroides</taxon>
    </lineage>
</organism>
<proteinExistence type="inferred from homology"/>
<evidence type="ECO:0000256" key="6">
    <source>
        <dbReference type="SAM" id="SignalP"/>
    </source>
</evidence>
<evidence type="ECO:0000256" key="1">
    <source>
        <dbReference type="ARBA" id="ARBA00004442"/>
    </source>
</evidence>
<dbReference type="InterPro" id="IPR012944">
    <property type="entry name" value="SusD_RagB_dom"/>
</dbReference>
<dbReference type="PROSITE" id="PS51257">
    <property type="entry name" value="PROKAR_LIPOPROTEIN"/>
    <property type="match status" value="1"/>
</dbReference>
<gene>
    <name evidence="9" type="ORF">H8S67_04480</name>
</gene>
<keyword evidence="5" id="KW-0998">Cell outer membrane</keyword>
<feature type="domain" description="RagB/SusD" evidence="7">
    <location>
        <begin position="377"/>
        <end position="530"/>
    </location>
</feature>
<keyword evidence="10" id="KW-1185">Reference proteome</keyword>
<evidence type="ECO:0000256" key="2">
    <source>
        <dbReference type="ARBA" id="ARBA00006275"/>
    </source>
</evidence>
<evidence type="ECO:0000256" key="3">
    <source>
        <dbReference type="ARBA" id="ARBA00022729"/>
    </source>
</evidence>
<keyword evidence="3 6" id="KW-0732">Signal</keyword>
<dbReference type="InterPro" id="IPR011990">
    <property type="entry name" value="TPR-like_helical_dom_sf"/>
</dbReference>
<dbReference type="CDD" id="cd08977">
    <property type="entry name" value="SusD"/>
    <property type="match status" value="1"/>
</dbReference>
<dbReference type="SUPFAM" id="SSF48452">
    <property type="entry name" value="TPR-like"/>
    <property type="match status" value="1"/>
</dbReference>
<comment type="subcellular location">
    <subcellularLocation>
        <location evidence="1">Cell outer membrane</location>
    </subcellularLocation>
</comment>
<keyword evidence="4" id="KW-0472">Membrane</keyword>
<dbReference type="Proteomes" id="UP000600600">
    <property type="component" value="Unassembled WGS sequence"/>
</dbReference>
<evidence type="ECO:0000313" key="9">
    <source>
        <dbReference type="EMBL" id="MBC5603927.1"/>
    </source>
</evidence>
<reference evidence="9 10" key="1">
    <citation type="submission" date="2020-08" db="EMBL/GenBank/DDBJ databases">
        <title>Genome public.</title>
        <authorList>
            <person name="Liu C."/>
            <person name="Sun Q."/>
        </authorList>
    </citation>
    <scope>NUCLEOTIDE SEQUENCE [LARGE SCALE GENOMIC DNA]</scope>
    <source>
        <strain evidence="9 10">M27</strain>
    </source>
</reference>
<evidence type="ECO:0000256" key="5">
    <source>
        <dbReference type="ARBA" id="ARBA00023237"/>
    </source>
</evidence>